<accession>A8V0C6</accession>
<name>A8V0C6_HIRME</name>
<protein>
    <submittedName>
        <fullName evidence="1">Lumbricin</fullName>
    </submittedName>
</protein>
<proteinExistence type="evidence at transcript level"/>
<dbReference type="AlphaFoldDB" id="A8V0C6"/>
<sequence>MFSKYERQKDKRSYGERFSMFTGPQFISPPERIKPNKILQWDGEGMPIYATSGAAAE</sequence>
<reference evidence="1" key="1">
    <citation type="journal article" date="2008" name="J. Immunol.">
        <title>Microbial challenge promotes the regenerative process of the injured central nervous system of the medicinal leech by inducing the synthesis of antimicrobial peptides in neurons and microglia.</title>
        <authorList>
            <person name="Schikorski D."/>
            <person name="Cuvillier-Hot V."/>
            <person name="Leippe M."/>
            <person name="Boidin-Wichlacz C."/>
            <person name="Slomianny C."/>
            <person name="Macagno E."/>
            <person name="Salzet M."/>
            <person name="Tasiemski A."/>
        </authorList>
    </citation>
    <scope>NUCLEOTIDE SEQUENCE</scope>
</reference>
<evidence type="ECO:0000313" key="1">
    <source>
        <dbReference type="EMBL" id="ABW97520.1"/>
    </source>
</evidence>
<dbReference type="EMBL" id="EU156756">
    <property type="protein sequence ID" value="ABW97520.1"/>
    <property type="molecule type" value="mRNA"/>
</dbReference>
<organism evidence="1">
    <name type="scientific">Hirudo medicinalis</name>
    <name type="common">Medicinal leech</name>
    <dbReference type="NCBI Taxonomy" id="6421"/>
    <lineage>
        <taxon>Eukaryota</taxon>
        <taxon>Metazoa</taxon>
        <taxon>Spiralia</taxon>
        <taxon>Lophotrochozoa</taxon>
        <taxon>Annelida</taxon>
        <taxon>Clitellata</taxon>
        <taxon>Hirudinea</taxon>
        <taxon>Hirudinida</taxon>
        <taxon>Hirudiniformes</taxon>
        <taxon>Hirudinidae</taxon>
        <taxon>Hirudo</taxon>
    </lineage>
</organism>